<name>A0A2I1DIU1_9PROT</name>
<dbReference type="RefSeq" id="WP_101538731.1">
    <property type="nucleotide sequence ID" value="NZ_MXAV01000049.1"/>
</dbReference>
<dbReference type="EMBL" id="MXAV01000049">
    <property type="protein sequence ID" value="PKY09799.1"/>
    <property type="molecule type" value="Genomic_DNA"/>
</dbReference>
<proteinExistence type="predicted"/>
<keyword evidence="2" id="KW-1185">Reference proteome</keyword>
<gene>
    <name evidence="1" type="ORF">B1757_13000</name>
</gene>
<protein>
    <submittedName>
        <fullName evidence="1">Uncharacterized protein</fullName>
    </submittedName>
</protein>
<dbReference type="InParanoid" id="A0A2I1DIU1"/>
<dbReference type="Proteomes" id="UP000234329">
    <property type="component" value="Unassembled WGS sequence"/>
</dbReference>
<reference evidence="1 2" key="1">
    <citation type="submission" date="2017-03" db="EMBL/GenBank/DDBJ databases">
        <title>Draft genime sequence of the acidophilic sulfur-oxidizing bacterium Acidithiobacillus sp. SH, isolated from seawater.</title>
        <authorList>
            <person name="Sharmin S."/>
            <person name="Tokuhisa M."/>
            <person name="Kanao T."/>
            <person name="Kamimura K."/>
        </authorList>
    </citation>
    <scope>NUCLEOTIDE SEQUENCE [LARGE SCALE GENOMIC DNA]</scope>
    <source>
        <strain evidence="1 2">SH</strain>
    </source>
</reference>
<organism evidence="1 2">
    <name type="scientific">Acidithiobacillus marinus</name>
    <dbReference type="NCBI Taxonomy" id="187490"/>
    <lineage>
        <taxon>Bacteria</taxon>
        <taxon>Pseudomonadati</taxon>
        <taxon>Pseudomonadota</taxon>
        <taxon>Acidithiobacillia</taxon>
        <taxon>Acidithiobacillales</taxon>
        <taxon>Acidithiobacillaceae</taxon>
        <taxon>Acidithiobacillus</taxon>
    </lineage>
</organism>
<sequence>MKKILLEIILQKNRAQSHDQPMIVCFGAETAHLLDEDWLRDMIGQQREYNIEIIIADDATFMGMSENMREFYMQNCIFDNSMA</sequence>
<dbReference type="AlphaFoldDB" id="A0A2I1DIU1"/>
<evidence type="ECO:0000313" key="2">
    <source>
        <dbReference type="Proteomes" id="UP000234329"/>
    </source>
</evidence>
<accession>A0A2I1DIU1</accession>
<comment type="caution">
    <text evidence="1">The sequence shown here is derived from an EMBL/GenBank/DDBJ whole genome shotgun (WGS) entry which is preliminary data.</text>
</comment>
<evidence type="ECO:0000313" key="1">
    <source>
        <dbReference type="EMBL" id="PKY09799.1"/>
    </source>
</evidence>